<name>A0A0H5BLP4_9EUKA</name>
<dbReference type="PANTHER" id="PTHR10381:SF11">
    <property type="entry name" value="ATP-DEPENDENT CLP PROTEASE PROTEOLYTIC SUBUNIT, MITOCHONDRIAL"/>
    <property type="match status" value="1"/>
</dbReference>
<dbReference type="GO" id="GO:0006515">
    <property type="term" value="P:protein quality control for misfolded or incompletely synthesized proteins"/>
    <property type="evidence" value="ECO:0007669"/>
    <property type="project" value="TreeGrafter"/>
</dbReference>
<keyword evidence="1" id="KW-0378">Hydrolase</keyword>
<proteinExistence type="predicted"/>
<dbReference type="AlphaFoldDB" id="A0A0H5BLP4"/>
<dbReference type="GO" id="GO:0009368">
    <property type="term" value="C:endopeptidase Clp complex"/>
    <property type="evidence" value="ECO:0007669"/>
    <property type="project" value="TreeGrafter"/>
</dbReference>
<dbReference type="GO" id="GO:0004252">
    <property type="term" value="F:serine-type endopeptidase activity"/>
    <property type="evidence" value="ECO:0007669"/>
    <property type="project" value="TreeGrafter"/>
</dbReference>
<evidence type="ECO:0000313" key="1">
    <source>
        <dbReference type="EMBL" id="BAS01872.1"/>
    </source>
</evidence>
<dbReference type="SUPFAM" id="SSF52096">
    <property type="entry name" value="ClpP/crotonase"/>
    <property type="match status" value="1"/>
</dbReference>
<dbReference type="GO" id="GO:0051117">
    <property type="term" value="F:ATPase binding"/>
    <property type="evidence" value="ECO:0007669"/>
    <property type="project" value="TreeGrafter"/>
</dbReference>
<keyword evidence="1" id="KW-0542">Nucleomorph</keyword>
<dbReference type="Gene3D" id="3.90.226.10">
    <property type="entry name" value="2-enoyl-CoA Hydratase, Chain A, domain 1"/>
    <property type="match status" value="1"/>
</dbReference>
<dbReference type="GO" id="GO:0004176">
    <property type="term" value="F:ATP-dependent peptidase activity"/>
    <property type="evidence" value="ECO:0007669"/>
    <property type="project" value="TreeGrafter"/>
</dbReference>
<dbReference type="InterPro" id="IPR029045">
    <property type="entry name" value="ClpP/crotonase-like_dom_sf"/>
</dbReference>
<gene>
    <name evidence="1" type="primary">clpP-5</name>
</gene>
<dbReference type="Pfam" id="PF00574">
    <property type="entry name" value="CLP_protease"/>
    <property type="match status" value="1"/>
</dbReference>
<accession>A0A0H5BLP4</accession>
<organism evidence="1">
    <name type="scientific">Amorphochlora amoebiformis</name>
    <dbReference type="NCBI Taxonomy" id="1561963"/>
    <lineage>
        <taxon>Eukaryota</taxon>
        <taxon>Sar</taxon>
        <taxon>Rhizaria</taxon>
        <taxon>Cercozoa</taxon>
        <taxon>Chlorarachniophyceae</taxon>
        <taxon>Amorphochlora</taxon>
    </lineage>
</organism>
<dbReference type="PANTHER" id="PTHR10381">
    <property type="entry name" value="ATP-DEPENDENT CLP PROTEASE PROTEOLYTIC SUBUNIT"/>
    <property type="match status" value="1"/>
</dbReference>
<geneLocation type="nucleomorph" evidence="1"/>
<reference evidence="1" key="1">
    <citation type="journal article" date="2015" name="Genome Biol. Evol.">
        <title>Nucleomorph Genome Sequences of Two Chlorarachniophytes, Amorphochlora amoebiformis and Lotharella vacuolata.</title>
        <authorList>
            <person name="Suzuki S."/>
            <person name="Shirato S."/>
            <person name="Hirakawa Y."/>
            <person name="Ishida K."/>
        </authorList>
    </citation>
    <scope>NUCLEOTIDE SEQUENCE</scope>
    <source>
        <strain evidence="1">CCMP2058</strain>
    </source>
</reference>
<protein>
    <submittedName>
        <fullName evidence="1">Clp protease</fullName>
    </submittedName>
</protein>
<dbReference type="InterPro" id="IPR023562">
    <property type="entry name" value="ClpP/TepA"/>
</dbReference>
<keyword evidence="1" id="KW-0645">Protease</keyword>
<dbReference type="EMBL" id="AB996603">
    <property type="protein sequence ID" value="BAS01872.1"/>
    <property type="molecule type" value="Genomic_DNA"/>
</dbReference>
<sequence>MKSSLHSIKMIKGNRILYVNKTLNNELLVSLISEMLYIKKNDSIKNLYIFINCISSDLNQFLSFDDFISYYKFSYRPVGLGKVYENGLLILSGGEKEHRNCLINTTLAISNYKELISDEKSVLVSKSNTISRVSLLLERYFAKNAAIYLQNVNYNIQKIKYKMFNPRYIYISKKEAKKLNIIDRIIIN</sequence>